<accession>A0A0G4NUZ1</accession>
<organism evidence="1 2">
    <name type="scientific">Penicillium camemberti (strain FM 013)</name>
    <dbReference type="NCBI Taxonomy" id="1429867"/>
    <lineage>
        <taxon>Eukaryota</taxon>
        <taxon>Fungi</taxon>
        <taxon>Dikarya</taxon>
        <taxon>Ascomycota</taxon>
        <taxon>Pezizomycotina</taxon>
        <taxon>Eurotiomycetes</taxon>
        <taxon>Eurotiomycetidae</taxon>
        <taxon>Eurotiales</taxon>
        <taxon>Aspergillaceae</taxon>
        <taxon>Penicillium</taxon>
    </lineage>
</organism>
<protein>
    <submittedName>
        <fullName evidence="1">Str. FM013</fullName>
    </submittedName>
</protein>
<dbReference type="EMBL" id="HG793134">
    <property type="protein sequence ID" value="CRL17891.1"/>
    <property type="molecule type" value="Genomic_DNA"/>
</dbReference>
<reference evidence="1 2" key="1">
    <citation type="journal article" date="2014" name="Nat. Commun.">
        <title>Multiple recent horizontal transfers of a large genomic region in cheese making fungi.</title>
        <authorList>
            <person name="Cheeseman K."/>
            <person name="Ropars J."/>
            <person name="Renault P."/>
            <person name="Dupont J."/>
            <person name="Gouzy J."/>
            <person name="Branca A."/>
            <person name="Abraham A.L."/>
            <person name="Ceppi M."/>
            <person name="Conseiller E."/>
            <person name="Debuchy R."/>
            <person name="Malagnac F."/>
            <person name="Goarin A."/>
            <person name="Silar P."/>
            <person name="Lacoste S."/>
            <person name="Sallet E."/>
            <person name="Bensimon A."/>
            <person name="Giraud T."/>
            <person name="Brygoo Y."/>
        </authorList>
    </citation>
    <scope>NUCLEOTIDE SEQUENCE [LARGE SCALE GENOMIC DNA]</scope>
    <source>
        <strain evidence="2">FM 013</strain>
    </source>
</reference>
<name>A0A0G4NUZ1_PENC3</name>
<proteinExistence type="predicted"/>
<gene>
    <name evidence="1" type="ORF">PCAMFM013_S001g000851</name>
</gene>
<evidence type="ECO:0000313" key="2">
    <source>
        <dbReference type="Proteomes" id="UP000053732"/>
    </source>
</evidence>
<dbReference type="AlphaFoldDB" id="A0A0G4NUZ1"/>
<dbReference type="Proteomes" id="UP000053732">
    <property type="component" value="Unassembled WGS sequence"/>
</dbReference>
<evidence type="ECO:0000313" key="1">
    <source>
        <dbReference type="EMBL" id="CRL17891.1"/>
    </source>
</evidence>
<keyword evidence="2" id="KW-1185">Reference proteome</keyword>
<sequence>MSSRYYSHPDNYVGDGTGIQGRFRQSVGQTMSAMFSSLGYGLAFADFKSYRRSY</sequence>